<feature type="transmembrane region" description="Helical" evidence="6">
    <location>
        <begin position="130"/>
        <end position="149"/>
    </location>
</feature>
<proteinExistence type="inferred from homology"/>
<evidence type="ECO:0000256" key="6">
    <source>
        <dbReference type="SAM" id="Phobius"/>
    </source>
</evidence>
<organism evidence="7 8">
    <name type="scientific">Myxozyma melibiosi</name>
    <dbReference type="NCBI Taxonomy" id="54550"/>
    <lineage>
        <taxon>Eukaryota</taxon>
        <taxon>Fungi</taxon>
        <taxon>Dikarya</taxon>
        <taxon>Ascomycota</taxon>
        <taxon>Saccharomycotina</taxon>
        <taxon>Lipomycetes</taxon>
        <taxon>Lipomycetales</taxon>
        <taxon>Lipomycetaceae</taxon>
        <taxon>Myxozyma</taxon>
    </lineage>
</organism>
<accession>A0ABR1F067</accession>
<dbReference type="GeneID" id="90040992"/>
<feature type="transmembrane region" description="Helical" evidence="6">
    <location>
        <begin position="406"/>
        <end position="426"/>
    </location>
</feature>
<dbReference type="Proteomes" id="UP001498771">
    <property type="component" value="Unassembled WGS sequence"/>
</dbReference>
<dbReference type="RefSeq" id="XP_064766278.1">
    <property type="nucleotide sequence ID" value="XM_064915480.1"/>
</dbReference>
<comment type="caution">
    <text evidence="7">The sequence shown here is derived from an EMBL/GenBank/DDBJ whole genome shotgun (WGS) entry which is preliminary data.</text>
</comment>
<dbReference type="CDD" id="cd11482">
    <property type="entry name" value="SLC-NCS1sbd_NRT1-like"/>
    <property type="match status" value="1"/>
</dbReference>
<feature type="transmembrane region" description="Helical" evidence="6">
    <location>
        <begin position="378"/>
        <end position="394"/>
    </location>
</feature>
<comment type="subcellular location">
    <subcellularLocation>
        <location evidence="1">Membrane</location>
        <topology evidence="1">Multi-pass membrane protein</topology>
    </subcellularLocation>
</comment>
<evidence type="ECO:0000256" key="5">
    <source>
        <dbReference type="ARBA" id="ARBA00023136"/>
    </source>
</evidence>
<dbReference type="Pfam" id="PF02133">
    <property type="entry name" value="Transp_cyt_pur"/>
    <property type="match status" value="1"/>
</dbReference>
<keyword evidence="5 6" id="KW-0472">Membrane</keyword>
<keyword evidence="4 6" id="KW-1133">Transmembrane helix</keyword>
<feature type="transmembrane region" description="Helical" evidence="6">
    <location>
        <begin position="295"/>
        <end position="320"/>
    </location>
</feature>
<reference evidence="7 8" key="1">
    <citation type="submission" date="2024-03" db="EMBL/GenBank/DDBJ databases">
        <title>Genome-scale model development and genomic sequencing of the oleaginous clade Lipomyces.</title>
        <authorList>
            <consortium name="Lawrence Berkeley National Laboratory"/>
            <person name="Czajka J.J."/>
            <person name="Han Y."/>
            <person name="Kim J."/>
            <person name="Mondo S.J."/>
            <person name="Hofstad B.A."/>
            <person name="Robles A."/>
            <person name="Haridas S."/>
            <person name="Riley R."/>
            <person name="LaButti K."/>
            <person name="Pangilinan J."/>
            <person name="Andreopoulos W."/>
            <person name="Lipzen A."/>
            <person name="Yan J."/>
            <person name="Wang M."/>
            <person name="Ng V."/>
            <person name="Grigoriev I.V."/>
            <person name="Spatafora J.W."/>
            <person name="Magnuson J.K."/>
            <person name="Baker S.E."/>
            <person name="Pomraning K.R."/>
        </authorList>
    </citation>
    <scope>NUCLEOTIDE SEQUENCE [LARGE SCALE GENOMIC DNA]</scope>
    <source>
        <strain evidence="7 8">Phaff 52-87</strain>
    </source>
</reference>
<sequence length="569" mass="63019">MSIRRRLTSHLSDFKSDVKAKATSRSAWILPKESNSFAPEDTWTNKDNDVTPPSRRTWTSWTILGFWFSDALNMQGWENPSSIIAIGLTWREAILCNCMGMVIVAIPLVLNGAIGSALHVPYPVAARSGFGFHFAKFAVVVRMVTALFWHSIQTYSGSFALTNCISAIWPSYLTIPNHIPENIGVTSQQLASHTLFWFIQLPILLIPPHKLKWFFAFKTVVVMASCIGVAAGMTHLAKSHGDMWDQKATIHGSEKSWKILSCMMSSAGGWATMATNIPDFTRYMRGGKGQYWQGLFLPVISTFVGIMAIISTSCAGVVYGEYIWDPTSLAAKWNSPAGRAAKFFVGFSWVVGQIGTNLSANVITAANDMTSLFPKYINIRRGALLATIIGGWVMQPWKIENSASQLLTFMSGLAVFLAPVAAILAADWWIVKRKHVDVPALYNPHGRYQYWHGINWRAVVTFVISLTPNLPGLANSVTPSLGLSGGIVHVWDINYLYGFWVAVFVYSSLSLLFPEPETLIPETVSGDSLWKDESEDVIEAYNPATDTYEEASSTEKIPVYAEKEEPKAF</sequence>
<keyword evidence="3 6" id="KW-0812">Transmembrane</keyword>
<dbReference type="InterPro" id="IPR001248">
    <property type="entry name" value="Pur-cyt_permease"/>
</dbReference>
<feature type="transmembrane region" description="Helical" evidence="6">
    <location>
        <begin position="340"/>
        <end position="366"/>
    </location>
</feature>
<protein>
    <submittedName>
        <fullName evidence="7">Permease for cytosine/purines, uracil, thiamine, allantoin-domain-containing protein</fullName>
    </submittedName>
</protein>
<evidence type="ECO:0000256" key="1">
    <source>
        <dbReference type="ARBA" id="ARBA00004141"/>
    </source>
</evidence>
<evidence type="ECO:0000256" key="2">
    <source>
        <dbReference type="ARBA" id="ARBA00008974"/>
    </source>
</evidence>
<comment type="similarity">
    <text evidence="2">Belongs to the purine-cytosine permease (2.A.39) family.</text>
</comment>
<keyword evidence="8" id="KW-1185">Reference proteome</keyword>
<evidence type="ECO:0000256" key="3">
    <source>
        <dbReference type="ARBA" id="ARBA00022692"/>
    </source>
</evidence>
<evidence type="ECO:0000313" key="7">
    <source>
        <dbReference type="EMBL" id="KAK7203245.1"/>
    </source>
</evidence>
<dbReference type="PANTHER" id="PTHR30618:SF0">
    <property type="entry name" value="PURINE-URACIL PERMEASE NCS1"/>
    <property type="match status" value="1"/>
</dbReference>
<dbReference type="PANTHER" id="PTHR30618">
    <property type="entry name" value="NCS1 FAMILY PURINE/PYRIMIDINE TRANSPORTER"/>
    <property type="match status" value="1"/>
</dbReference>
<evidence type="ECO:0000256" key="4">
    <source>
        <dbReference type="ARBA" id="ARBA00022989"/>
    </source>
</evidence>
<feature type="transmembrane region" description="Helical" evidence="6">
    <location>
        <begin position="94"/>
        <end position="118"/>
    </location>
</feature>
<feature type="transmembrane region" description="Helical" evidence="6">
    <location>
        <begin position="213"/>
        <end position="237"/>
    </location>
</feature>
<feature type="transmembrane region" description="Helical" evidence="6">
    <location>
        <begin position="257"/>
        <end position="274"/>
    </location>
</feature>
<gene>
    <name evidence="7" type="ORF">BZA70DRAFT_86014</name>
</gene>
<name>A0ABR1F067_9ASCO</name>
<dbReference type="EMBL" id="JBBJBU010000013">
    <property type="protein sequence ID" value="KAK7203245.1"/>
    <property type="molecule type" value="Genomic_DNA"/>
</dbReference>
<evidence type="ECO:0000313" key="8">
    <source>
        <dbReference type="Proteomes" id="UP001498771"/>
    </source>
</evidence>
<dbReference type="InterPro" id="IPR045225">
    <property type="entry name" value="Uracil/uridine/allantoin_perm"/>
</dbReference>
<dbReference type="Gene3D" id="1.10.4160.10">
    <property type="entry name" value="Hydantoin permease"/>
    <property type="match status" value="1"/>
</dbReference>